<gene>
    <name evidence="2" type="ORF">CAMP_LOCUS6813</name>
</gene>
<dbReference type="Proteomes" id="UP001152747">
    <property type="component" value="Unassembled WGS sequence"/>
</dbReference>
<feature type="transmembrane region" description="Helical" evidence="1">
    <location>
        <begin position="35"/>
        <end position="57"/>
    </location>
</feature>
<feature type="transmembrane region" description="Helical" evidence="1">
    <location>
        <begin position="158"/>
        <end position="177"/>
    </location>
</feature>
<keyword evidence="1" id="KW-0812">Transmembrane</keyword>
<name>A0A9P1N1C8_9PELO</name>
<keyword evidence="3" id="KW-1185">Reference proteome</keyword>
<evidence type="ECO:0000313" key="3">
    <source>
        <dbReference type="Proteomes" id="UP001152747"/>
    </source>
</evidence>
<proteinExistence type="predicted"/>
<feature type="transmembrane region" description="Helical" evidence="1">
    <location>
        <begin position="226"/>
        <end position="246"/>
    </location>
</feature>
<reference evidence="2" key="1">
    <citation type="submission" date="2022-11" db="EMBL/GenBank/DDBJ databases">
        <authorList>
            <person name="Kikuchi T."/>
        </authorList>
    </citation>
    <scope>NUCLEOTIDE SEQUENCE</scope>
    <source>
        <strain evidence="2">PS1010</strain>
    </source>
</reference>
<dbReference type="AlphaFoldDB" id="A0A9P1N1C8"/>
<keyword evidence="1" id="KW-0472">Membrane</keyword>
<feature type="transmembrane region" description="Helical" evidence="1">
    <location>
        <begin position="95"/>
        <end position="116"/>
    </location>
</feature>
<feature type="transmembrane region" description="Helical" evidence="1">
    <location>
        <begin position="69"/>
        <end position="89"/>
    </location>
</feature>
<keyword evidence="1" id="KW-1133">Transmembrane helix</keyword>
<dbReference type="EMBL" id="CANHGI010000003">
    <property type="protein sequence ID" value="CAI5444176.1"/>
    <property type="molecule type" value="Genomic_DNA"/>
</dbReference>
<feature type="transmembrane region" description="Helical" evidence="1">
    <location>
        <begin position="128"/>
        <end position="146"/>
    </location>
</feature>
<feature type="transmembrane region" description="Helical" evidence="1">
    <location>
        <begin position="184"/>
        <end position="206"/>
    </location>
</feature>
<organism evidence="2 3">
    <name type="scientific">Caenorhabditis angaria</name>
    <dbReference type="NCBI Taxonomy" id="860376"/>
    <lineage>
        <taxon>Eukaryota</taxon>
        <taxon>Metazoa</taxon>
        <taxon>Ecdysozoa</taxon>
        <taxon>Nematoda</taxon>
        <taxon>Chromadorea</taxon>
        <taxon>Rhabditida</taxon>
        <taxon>Rhabditina</taxon>
        <taxon>Rhabditomorpha</taxon>
        <taxon>Rhabditoidea</taxon>
        <taxon>Rhabditidae</taxon>
        <taxon>Peloderinae</taxon>
        <taxon>Caenorhabditis</taxon>
    </lineage>
</organism>
<comment type="caution">
    <text evidence="2">The sequence shown here is derived from an EMBL/GenBank/DDBJ whole genome shotgun (WGS) entry which is preliminary data.</text>
</comment>
<evidence type="ECO:0000256" key="1">
    <source>
        <dbReference type="SAM" id="Phobius"/>
    </source>
</evidence>
<sequence length="255" mass="29423">MPEPIIPWEPRIKKFFTSFILAPNQQIHSFNSRPYLMGIISILRIIFLIVSTIKLCLKNEVKGWPSSYIEFALIVTSMNISTVLSHIFIAIPLEIAHGTLCTFLCYLAFHIYPFIVGEVMLDTFNFKFTNPVVLALLGIYLSNLIQNGNDFSHRKLRIIIPSIILTIPEFHYLIHVLNQDYWRVLIVFQTTGLAGGLIGFLLGYYWVYQKEGQNIQIMRWKCYAIILTWLVVFLMIAELSGVHLTANEYMKANSQ</sequence>
<evidence type="ECO:0000313" key="2">
    <source>
        <dbReference type="EMBL" id="CAI5444176.1"/>
    </source>
</evidence>
<accession>A0A9P1N1C8</accession>
<protein>
    <submittedName>
        <fullName evidence="2">Uncharacterized protein</fullName>
    </submittedName>
</protein>